<dbReference type="AlphaFoldDB" id="A0A9D4MJV6"/>
<comment type="caution">
    <text evidence="1">The sequence shown here is derived from an EMBL/GenBank/DDBJ whole genome shotgun (WGS) entry which is preliminary data.</text>
</comment>
<proteinExistence type="predicted"/>
<dbReference type="Proteomes" id="UP000828390">
    <property type="component" value="Unassembled WGS sequence"/>
</dbReference>
<gene>
    <name evidence="1" type="ORF">DPMN_000505</name>
</gene>
<protein>
    <submittedName>
        <fullName evidence="1">Uncharacterized protein</fullName>
    </submittedName>
</protein>
<evidence type="ECO:0000313" key="2">
    <source>
        <dbReference type="Proteomes" id="UP000828390"/>
    </source>
</evidence>
<reference evidence="1" key="2">
    <citation type="submission" date="2020-11" db="EMBL/GenBank/DDBJ databases">
        <authorList>
            <person name="McCartney M.A."/>
            <person name="Auch B."/>
            <person name="Kono T."/>
            <person name="Mallez S."/>
            <person name="Becker A."/>
            <person name="Gohl D.M."/>
            <person name="Silverstein K.A.T."/>
            <person name="Koren S."/>
            <person name="Bechman K.B."/>
            <person name="Herman A."/>
            <person name="Abrahante J.E."/>
            <person name="Garbe J."/>
        </authorList>
    </citation>
    <scope>NUCLEOTIDE SEQUENCE</scope>
    <source>
        <strain evidence="1">Duluth1</strain>
        <tissue evidence="1">Whole animal</tissue>
    </source>
</reference>
<reference evidence="1" key="1">
    <citation type="journal article" date="2019" name="bioRxiv">
        <title>The Genome of the Zebra Mussel, Dreissena polymorpha: A Resource for Invasive Species Research.</title>
        <authorList>
            <person name="McCartney M.A."/>
            <person name="Auch B."/>
            <person name="Kono T."/>
            <person name="Mallez S."/>
            <person name="Zhang Y."/>
            <person name="Obille A."/>
            <person name="Becker A."/>
            <person name="Abrahante J.E."/>
            <person name="Garbe J."/>
            <person name="Badalamenti J.P."/>
            <person name="Herman A."/>
            <person name="Mangelson H."/>
            <person name="Liachko I."/>
            <person name="Sullivan S."/>
            <person name="Sone E.D."/>
            <person name="Koren S."/>
            <person name="Silverstein K.A.T."/>
            <person name="Beckman K.B."/>
            <person name="Gohl D.M."/>
        </authorList>
    </citation>
    <scope>NUCLEOTIDE SEQUENCE</scope>
    <source>
        <strain evidence="1">Duluth1</strain>
        <tissue evidence="1">Whole animal</tissue>
    </source>
</reference>
<keyword evidence="2" id="KW-1185">Reference proteome</keyword>
<evidence type="ECO:0000313" key="1">
    <source>
        <dbReference type="EMBL" id="KAH3876657.1"/>
    </source>
</evidence>
<accession>A0A9D4MJV6</accession>
<organism evidence="1 2">
    <name type="scientific">Dreissena polymorpha</name>
    <name type="common">Zebra mussel</name>
    <name type="synonym">Mytilus polymorpha</name>
    <dbReference type="NCBI Taxonomy" id="45954"/>
    <lineage>
        <taxon>Eukaryota</taxon>
        <taxon>Metazoa</taxon>
        <taxon>Spiralia</taxon>
        <taxon>Lophotrochozoa</taxon>
        <taxon>Mollusca</taxon>
        <taxon>Bivalvia</taxon>
        <taxon>Autobranchia</taxon>
        <taxon>Heteroconchia</taxon>
        <taxon>Euheterodonta</taxon>
        <taxon>Imparidentia</taxon>
        <taxon>Neoheterodontei</taxon>
        <taxon>Myida</taxon>
        <taxon>Dreissenoidea</taxon>
        <taxon>Dreissenidae</taxon>
        <taxon>Dreissena</taxon>
    </lineage>
</organism>
<dbReference type="EMBL" id="JAIWYP010000001">
    <property type="protein sequence ID" value="KAH3876657.1"/>
    <property type="molecule type" value="Genomic_DNA"/>
</dbReference>
<sequence length="354" mass="38984">MQLADKHSVLKEFLTQPIHVQLGKLSSREGICVAPISDEMLLGHDLLRHFNALIDLHSDCLLVNGESIPLNTTFRDKPVVEKVIMSKRKVVPPNSVVRVPCNLEGKLGAYNMEPVNNLHVLMSVIRATNEDPVVCLENPSDHFKTIKKKAVVGNAYEFEEVLEGGDQQEIPAEGIKLHTVADVDHCSTTEHNRNPLGMSDAGYVSQTREPETLSGCYVESDMQKREKEVFVPCHLHEVYKASIGKLTEEQAGALTGALFSEEVDDDIGLIKQGSFRTRGHQTTYELGLPSGLSDVPEVKAHGAFNRMESASQLDSYPWDPGGRAVHSVVSGVGWNFFPTPTFVTTGVNSRPLLH</sequence>
<name>A0A9D4MJV6_DREPO</name>